<dbReference type="EMBL" id="UGTB01000004">
    <property type="protein sequence ID" value="SUB60954.1"/>
    <property type="molecule type" value="Genomic_DNA"/>
</dbReference>
<gene>
    <name evidence="2" type="ORF">NCTC11460_00870</name>
</gene>
<proteinExistence type="predicted"/>
<sequence length="354" mass="39716">MDLIINKKDKMTPIERSYAISNGLEYDRLPMDPFLGEIKARYIGKNTREYWLNEDNLVNADIAAFNKFGYDGMGVGPNAYGIAEAIGIEANYPENGLITVKKLAIDNLDDVNNMDIIKLSSGNLMTYYNATSRLREIGDGICPVGASLSGPLTLAGFCYGTDRLLKAMIKYPDKVDRLLEYIVECVKLVIDEFSKIGISFSMADPIASTTMISPKMYKRFVYGPTQEICNYLMKVNNSKPSYHVCGNTKKIWTYIKDINFSMFSIDNEMNIHEACEYFSDYLPIAGNVDPVKIISKGDKKMIEDAVIDSIMAGKKCKKGFILTPGCNLPLYTSDENIEIFMDAGRKYSKLILQD</sequence>
<dbReference type="CDD" id="cd03465">
    <property type="entry name" value="URO-D_like"/>
    <property type="match status" value="1"/>
</dbReference>
<dbReference type="InterPro" id="IPR038071">
    <property type="entry name" value="UROD/MetE-like_sf"/>
</dbReference>
<reference evidence="2 3" key="1">
    <citation type="submission" date="2018-06" db="EMBL/GenBank/DDBJ databases">
        <authorList>
            <consortium name="Pathogen Informatics"/>
            <person name="Doyle S."/>
        </authorList>
    </citation>
    <scope>NUCLEOTIDE SEQUENCE [LARGE SCALE GENOMIC DNA]</scope>
    <source>
        <strain evidence="2 3">NCTC11460</strain>
    </source>
</reference>
<dbReference type="GO" id="GO:0004853">
    <property type="term" value="F:uroporphyrinogen decarboxylase activity"/>
    <property type="evidence" value="ECO:0007669"/>
    <property type="project" value="InterPro"/>
</dbReference>
<dbReference type="AlphaFoldDB" id="A0A379CFR7"/>
<protein>
    <submittedName>
        <fullName evidence="2">Methylcobalamin:coenzyme M methyltransferase</fullName>
    </submittedName>
</protein>
<dbReference type="GO" id="GO:0006779">
    <property type="term" value="P:porphyrin-containing compound biosynthetic process"/>
    <property type="evidence" value="ECO:0007669"/>
    <property type="project" value="InterPro"/>
</dbReference>
<evidence type="ECO:0000313" key="3">
    <source>
        <dbReference type="Proteomes" id="UP000255101"/>
    </source>
</evidence>
<dbReference type="SUPFAM" id="SSF51726">
    <property type="entry name" value="UROD/MetE-like"/>
    <property type="match status" value="1"/>
</dbReference>
<keyword evidence="2" id="KW-0808">Transferase</keyword>
<dbReference type="PANTHER" id="PTHR47099:SF1">
    <property type="entry name" value="METHYLCOBAMIDE:COM METHYLTRANSFERASE MTBA"/>
    <property type="match status" value="1"/>
</dbReference>
<dbReference type="Proteomes" id="UP000255101">
    <property type="component" value="Unassembled WGS sequence"/>
</dbReference>
<name>A0A379CFR7_9FIRM</name>
<dbReference type="Gene3D" id="3.20.20.210">
    <property type="match status" value="1"/>
</dbReference>
<dbReference type="GO" id="GO:0032259">
    <property type="term" value="P:methylation"/>
    <property type="evidence" value="ECO:0007669"/>
    <property type="project" value="UniProtKB-KW"/>
</dbReference>
<dbReference type="InterPro" id="IPR000257">
    <property type="entry name" value="Uroporphyrinogen_deCOase"/>
</dbReference>
<dbReference type="InterPro" id="IPR052024">
    <property type="entry name" value="Methanogen_methyltrans"/>
</dbReference>
<feature type="domain" description="Uroporphyrinogen decarboxylase (URO-D)" evidence="1">
    <location>
        <begin position="13"/>
        <end position="347"/>
    </location>
</feature>
<dbReference type="PANTHER" id="PTHR47099">
    <property type="entry name" value="METHYLCOBAMIDE:COM METHYLTRANSFERASE MTBA"/>
    <property type="match status" value="1"/>
</dbReference>
<organism evidence="2 3">
    <name type="scientific">Peptostreptococcus anaerobius</name>
    <dbReference type="NCBI Taxonomy" id="1261"/>
    <lineage>
        <taxon>Bacteria</taxon>
        <taxon>Bacillati</taxon>
        <taxon>Bacillota</taxon>
        <taxon>Clostridia</taxon>
        <taxon>Peptostreptococcales</taxon>
        <taxon>Peptostreptococcaceae</taxon>
        <taxon>Peptostreptococcus</taxon>
    </lineage>
</organism>
<evidence type="ECO:0000259" key="1">
    <source>
        <dbReference type="Pfam" id="PF01208"/>
    </source>
</evidence>
<accession>A0A379CFR7</accession>
<dbReference type="GeneID" id="79843627"/>
<evidence type="ECO:0000313" key="2">
    <source>
        <dbReference type="EMBL" id="SUB60954.1"/>
    </source>
</evidence>
<dbReference type="Pfam" id="PF01208">
    <property type="entry name" value="URO-D"/>
    <property type="match status" value="1"/>
</dbReference>
<dbReference type="RefSeq" id="WP_002844671.1">
    <property type="nucleotide sequence ID" value="NZ_CAMPYD010000007.1"/>
</dbReference>
<keyword evidence="2" id="KW-0489">Methyltransferase</keyword>
<dbReference type="GO" id="GO:0008168">
    <property type="term" value="F:methyltransferase activity"/>
    <property type="evidence" value="ECO:0007669"/>
    <property type="project" value="UniProtKB-KW"/>
</dbReference>